<dbReference type="InterPro" id="IPR002645">
    <property type="entry name" value="STAS_dom"/>
</dbReference>
<organism evidence="2 3">
    <name type="scientific">Mesoterricola sediminis</name>
    <dbReference type="NCBI Taxonomy" id="2927980"/>
    <lineage>
        <taxon>Bacteria</taxon>
        <taxon>Pseudomonadati</taxon>
        <taxon>Acidobacteriota</taxon>
        <taxon>Holophagae</taxon>
        <taxon>Holophagales</taxon>
        <taxon>Holophagaceae</taxon>
        <taxon>Mesoterricola</taxon>
    </lineage>
</organism>
<dbReference type="CDD" id="cd07043">
    <property type="entry name" value="STAS_anti-anti-sigma_factors"/>
    <property type="match status" value="1"/>
</dbReference>
<dbReference type="InterPro" id="IPR036513">
    <property type="entry name" value="STAS_dom_sf"/>
</dbReference>
<reference evidence="2" key="1">
    <citation type="journal article" date="2023" name="Int. J. Syst. Evol. Microbiol.">
        <title>Mesoterricola silvestris gen. nov., sp. nov., Mesoterricola sediminis sp. nov., Geothrix oryzae sp. nov., Geothrix edaphica sp. nov., Geothrix rubra sp. nov., and Geothrix limicola sp. nov., six novel members of Acidobacteriota isolated from soils.</title>
        <authorList>
            <person name="Itoh H."/>
            <person name="Sugisawa Y."/>
            <person name="Mise K."/>
            <person name="Xu Z."/>
            <person name="Kuniyasu M."/>
            <person name="Ushijima N."/>
            <person name="Kawano K."/>
            <person name="Kobayashi E."/>
            <person name="Shiratori Y."/>
            <person name="Masuda Y."/>
            <person name="Senoo K."/>
        </authorList>
    </citation>
    <scope>NUCLEOTIDE SEQUENCE</scope>
    <source>
        <strain evidence="2">W786</strain>
    </source>
</reference>
<name>A0AA48KG99_9BACT</name>
<protein>
    <recommendedName>
        <fullName evidence="1">STAS domain-containing protein</fullName>
    </recommendedName>
</protein>
<dbReference type="EMBL" id="AP027081">
    <property type="protein sequence ID" value="BDU77228.1"/>
    <property type="molecule type" value="Genomic_DNA"/>
</dbReference>
<evidence type="ECO:0000313" key="3">
    <source>
        <dbReference type="Proteomes" id="UP001228113"/>
    </source>
</evidence>
<evidence type="ECO:0000313" key="2">
    <source>
        <dbReference type="EMBL" id="BDU77228.1"/>
    </source>
</evidence>
<keyword evidence="3" id="KW-1185">Reference proteome</keyword>
<dbReference type="AlphaFoldDB" id="A0AA48KG99"/>
<dbReference type="Pfam" id="PF01740">
    <property type="entry name" value="STAS"/>
    <property type="match status" value="1"/>
</dbReference>
<dbReference type="PROSITE" id="PS50801">
    <property type="entry name" value="STAS"/>
    <property type="match status" value="1"/>
</dbReference>
<dbReference type="KEGG" id="msea:METESE_21860"/>
<dbReference type="RefSeq" id="WP_243347012.1">
    <property type="nucleotide sequence ID" value="NZ_AP027081.1"/>
</dbReference>
<accession>A0AA48KG99</accession>
<evidence type="ECO:0000259" key="1">
    <source>
        <dbReference type="PROSITE" id="PS50801"/>
    </source>
</evidence>
<sequence>MASNNPAPAAPGTIRIAAGGNLVASTVEDRRRAAMEALATPCAEAVLDLAGADVVDSLGITLILGLFKTCQQRKIAFRVEGANPDLMRVFKLFSLPKLFPIQER</sequence>
<proteinExistence type="predicted"/>
<gene>
    <name evidence="2" type="ORF">METESE_21860</name>
</gene>
<dbReference type="Proteomes" id="UP001228113">
    <property type="component" value="Chromosome"/>
</dbReference>
<dbReference type="SUPFAM" id="SSF52091">
    <property type="entry name" value="SpoIIaa-like"/>
    <property type="match status" value="1"/>
</dbReference>
<feature type="domain" description="STAS" evidence="1">
    <location>
        <begin position="3"/>
        <end position="104"/>
    </location>
</feature>
<dbReference type="Gene3D" id="3.30.750.24">
    <property type="entry name" value="STAS domain"/>
    <property type="match status" value="1"/>
</dbReference>